<dbReference type="PANTHER" id="PTHR21461:SF16">
    <property type="entry name" value="GLYCOSYLTRANSFERASE FAMILY 92 PROTEIN RCOM_0530710"/>
    <property type="match status" value="1"/>
</dbReference>
<evidence type="ECO:0000256" key="8">
    <source>
        <dbReference type="RuleBase" id="RU366017"/>
    </source>
</evidence>
<keyword evidence="4 8" id="KW-0808">Transferase</keyword>
<keyword evidence="7 8" id="KW-0472">Membrane</keyword>
<dbReference type="GO" id="GO:0016020">
    <property type="term" value="C:membrane"/>
    <property type="evidence" value="ECO:0007669"/>
    <property type="project" value="UniProtKB-SubCell"/>
</dbReference>
<evidence type="ECO:0000256" key="4">
    <source>
        <dbReference type="ARBA" id="ARBA00022679"/>
    </source>
</evidence>
<dbReference type="AlphaFoldDB" id="A0AAN9EGF5"/>
<keyword evidence="5 8" id="KW-0812">Transmembrane</keyword>
<dbReference type="EC" id="2.4.1.-" evidence="8"/>
<accession>A0AAN9EGF5</accession>
<dbReference type="Pfam" id="PF01697">
    <property type="entry name" value="Glyco_transf_92"/>
    <property type="match status" value="1"/>
</dbReference>
<dbReference type="EMBL" id="JAYWIO010000007">
    <property type="protein sequence ID" value="KAK7252328.1"/>
    <property type="molecule type" value="Genomic_DNA"/>
</dbReference>
<feature type="transmembrane region" description="Helical" evidence="8">
    <location>
        <begin position="33"/>
        <end position="53"/>
    </location>
</feature>
<reference evidence="9 10" key="1">
    <citation type="submission" date="2024-01" db="EMBL/GenBank/DDBJ databases">
        <title>The genomes of 5 underutilized Papilionoideae crops provide insights into root nodulation and disease resistanc.</title>
        <authorList>
            <person name="Yuan L."/>
        </authorList>
    </citation>
    <scope>NUCLEOTIDE SEQUENCE [LARGE SCALE GENOMIC DNA]</scope>
    <source>
        <strain evidence="9">ZHUSHIDOU_FW_LH</strain>
        <tissue evidence="9">Leaf</tissue>
    </source>
</reference>
<evidence type="ECO:0000256" key="6">
    <source>
        <dbReference type="ARBA" id="ARBA00022989"/>
    </source>
</evidence>
<sequence>MDTAEQRRKRKLQLQHRVSGRHHILNLPSRRSLFLSFSFFIFLLFLSSNRFSIHSSSFHPSLTPSTLSLLYSSKSNSLLDPLTQTTTLRPFSLQHRLLFPDYLLLFLTNHPPKPTELECVYYANGSAPGSTEPVVLDVAEVQPVLSTDKYDESRSIARCPFPKNLSLAASVDIRRRGEMGRRNLNQISKKTQSWDKVAYEAILDGDTVVVFVKGLNLRPHKISDPANFRCHFGLKGFNKEGAFMLTTKAVSVAQEVVRCLLPQSIRNNPGMARGIRVTVSRLVGNVRHPVRMLVPSVAKVSNPSDSVQRKNGGKYELCACTMLWNQAPALREWIMYHAWLGVERWFIYDNNSEDDIEKVINDLDVQGYNVSRQAWPWIKTQEAGFSHCALRAREECNWVGFFDVDEFFYFRHAFRHQKGQGGGVPGENSLRSMVANLSSSSSIAEIRTPCHSFGPSGLTLPPKQGVTIGYTCRLQSPERHKSIVRPDLLDISLLNIVHHFQLREGSRSTYISDGSVVINHYKYQVWDIFKAKFFRRVATYVVDWQKDQNKGSKDRAPGLGTEAIEPPNWRLQFCEVWDTGLKDFLLSYFAEPATGLMPWERSF</sequence>
<keyword evidence="3 8" id="KW-0328">Glycosyltransferase</keyword>
<evidence type="ECO:0000256" key="3">
    <source>
        <dbReference type="ARBA" id="ARBA00022676"/>
    </source>
</evidence>
<evidence type="ECO:0000256" key="5">
    <source>
        <dbReference type="ARBA" id="ARBA00022692"/>
    </source>
</evidence>
<comment type="caution">
    <text evidence="9">The sequence shown here is derived from an EMBL/GenBank/DDBJ whole genome shotgun (WGS) entry which is preliminary data.</text>
</comment>
<gene>
    <name evidence="9" type="ORF">RIF29_36186</name>
</gene>
<keyword evidence="6 8" id="KW-1133">Transmembrane helix</keyword>
<dbReference type="GO" id="GO:0005737">
    <property type="term" value="C:cytoplasm"/>
    <property type="evidence" value="ECO:0007669"/>
    <property type="project" value="TreeGrafter"/>
</dbReference>
<protein>
    <recommendedName>
        <fullName evidence="8">Glycosyltransferase family 92 protein</fullName>
        <ecNumber evidence="8">2.4.1.-</ecNumber>
    </recommendedName>
</protein>
<dbReference type="GO" id="GO:0016757">
    <property type="term" value="F:glycosyltransferase activity"/>
    <property type="evidence" value="ECO:0007669"/>
    <property type="project" value="UniProtKB-UniRule"/>
</dbReference>
<name>A0AAN9EGF5_CROPI</name>
<dbReference type="InterPro" id="IPR008166">
    <property type="entry name" value="Glyco_transf_92"/>
</dbReference>
<evidence type="ECO:0000256" key="7">
    <source>
        <dbReference type="ARBA" id="ARBA00023136"/>
    </source>
</evidence>
<comment type="similarity">
    <text evidence="2 8">Belongs to the glycosyltransferase 92 family.</text>
</comment>
<comment type="subcellular location">
    <subcellularLocation>
        <location evidence="1">Membrane</location>
        <topology evidence="1">Single-pass membrane protein</topology>
    </subcellularLocation>
</comment>
<evidence type="ECO:0000256" key="2">
    <source>
        <dbReference type="ARBA" id="ARBA00007647"/>
    </source>
</evidence>
<proteinExistence type="inferred from homology"/>
<evidence type="ECO:0000313" key="9">
    <source>
        <dbReference type="EMBL" id="KAK7252328.1"/>
    </source>
</evidence>
<organism evidence="9 10">
    <name type="scientific">Crotalaria pallida</name>
    <name type="common">Smooth rattlebox</name>
    <name type="synonym">Crotalaria striata</name>
    <dbReference type="NCBI Taxonomy" id="3830"/>
    <lineage>
        <taxon>Eukaryota</taxon>
        <taxon>Viridiplantae</taxon>
        <taxon>Streptophyta</taxon>
        <taxon>Embryophyta</taxon>
        <taxon>Tracheophyta</taxon>
        <taxon>Spermatophyta</taxon>
        <taxon>Magnoliopsida</taxon>
        <taxon>eudicotyledons</taxon>
        <taxon>Gunneridae</taxon>
        <taxon>Pentapetalae</taxon>
        <taxon>rosids</taxon>
        <taxon>fabids</taxon>
        <taxon>Fabales</taxon>
        <taxon>Fabaceae</taxon>
        <taxon>Papilionoideae</taxon>
        <taxon>50 kb inversion clade</taxon>
        <taxon>genistoids sensu lato</taxon>
        <taxon>core genistoids</taxon>
        <taxon>Crotalarieae</taxon>
        <taxon>Crotalaria</taxon>
    </lineage>
</organism>
<dbReference type="Proteomes" id="UP001372338">
    <property type="component" value="Unassembled WGS sequence"/>
</dbReference>
<keyword evidence="10" id="KW-1185">Reference proteome</keyword>
<evidence type="ECO:0000256" key="1">
    <source>
        <dbReference type="ARBA" id="ARBA00004167"/>
    </source>
</evidence>
<evidence type="ECO:0000313" key="10">
    <source>
        <dbReference type="Proteomes" id="UP001372338"/>
    </source>
</evidence>
<dbReference type="PANTHER" id="PTHR21461">
    <property type="entry name" value="GLYCOSYLTRANSFERASE FAMILY 92 PROTEIN"/>
    <property type="match status" value="1"/>
</dbReference>